<accession>A0A5Q0HBS9</accession>
<reference evidence="3" key="1">
    <citation type="journal article" date="2021" name="Curr. Microbiol.">
        <title>Complete genome of nocamycin-producing strain Saccharothrix syringae NRRL B-16468 reveals the biosynthetic potential for secondary metabolites.</title>
        <authorList>
            <person name="Mo X."/>
            <person name="Yang S."/>
        </authorList>
    </citation>
    <scope>NUCLEOTIDE SEQUENCE [LARGE SCALE GENOMIC DNA]</scope>
    <source>
        <strain evidence="3">ATCC 51364 / DSM 43886 / JCM 6844 / KCTC 9398 / NBRC 14523 / NRRL B-16468 / INA 2240</strain>
    </source>
</reference>
<proteinExistence type="predicted"/>
<organism evidence="2 3">
    <name type="scientific">Saccharothrix syringae</name>
    <name type="common">Nocardiopsis syringae</name>
    <dbReference type="NCBI Taxonomy" id="103733"/>
    <lineage>
        <taxon>Bacteria</taxon>
        <taxon>Bacillati</taxon>
        <taxon>Actinomycetota</taxon>
        <taxon>Actinomycetes</taxon>
        <taxon>Pseudonocardiales</taxon>
        <taxon>Pseudonocardiaceae</taxon>
        <taxon>Saccharothrix</taxon>
    </lineage>
</organism>
<dbReference type="Proteomes" id="UP000325787">
    <property type="component" value="Chromosome"/>
</dbReference>
<evidence type="ECO:0008006" key="4">
    <source>
        <dbReference type="Google" id="ProtNLM"/>
    </source>
</evidence>
<dbReference type="RefSeq" id="WP_033428633.1">
    <property type="nucleotide sequence ID" value="NZ_CP034550.1"/>
</dbReference>
<dbReference type="KEGG" id="ssyi:EKG83_43540"/>
<keyword evidence="1" id="KW-1133">Transmembrane helix</keyword>
<dbReference type="EMBL" id="CP034550">
    <property type="protein sequence ID" value="QFZ23405.1"/>
    <property type="molecule type" value="Genomic_DNA"/>
</dbReference>
<evidence type="ECO:0000313" key="3">
    <source>
        <dbReference type="Proteomes" id="UP000325787"/>
    </source>
</evidence>
<gene>
    <name evidence="2" type="ORF">EKG83_43540</name>
</gene>
<keyword evidence="1" id="KW-0812">Transmembrane</keyword>
<dbReference type="AlphaFoldDB" id="A0A5Q0HBS9"/>
<feature type="transmembrane region" description="Helical" evidence="1">
    <location>
        <begin position="12"/>
        <end position="32"/>
    </location>
</feature>
<sequence>MADRDRSVERRDVDVVGLVLGVAALVASAYVLSDGTAWPAFLDLRWALAGGAMVIGIGLLAASLRRRG</sequence>
<feature type="transmembrane region" description="Helical" evidence="1">
    <location>
        <begin position="44"/>
        <end position="64"/>
    </location>
</feature>
<keyword evidence="1" id="KW-0472">Membrane</keyword>
<evidence type="ECO:0000256" key="1">
    <source>
        <dbReference type="SAM" id="Phobius"/>
    </source>
</evidence>
<keyword evidence="3" id="KW-1185">Reference proteome</keyword>
<dbReference type="OrthoDB" id="3637587at2"/>
<name>A0A5Q0HBS9_SACSY</name>
<evidence type="ECO:0000313" key="2">
    <source>
        <dbReference type="EMBL" id="QFZ23405.1"/>
    </source>
</evidence>
<protein>
    <recommendedName>
        <fullName evidence="4">DUF2530 domain-containing protein</fullName>
    </recommendedName>
</protein>